<dbReference type="PIRSF" id="PIRSF014728">
    <property type="entry name" value="PqaA"/>
    <property type="match status" value="1"/>
</dbReference>
<dbReference type="PANTHER" id="PTHR31497:SF0">
    <property type="entry name" value="AUTOCRINE PROLIFERATION REPRESSOR PROTEIN A"/>
    <property type="match status" value="1"/>
</dbReference>
<name>A0A085VFN2_PSESX</name>
<proteinExistence type="predicted"/>
<gene>
    <name evidence="2" type="ORF">IV01_15920</name>
</gene>
<comment type="caution">
    <text evidence="2">The sequence shown here is derived from an EMBL/GenBank/DDBJ whole genome shotgun (WGS) entry which is preliminary data.</text>
</comment>
<keyword evidence="3" id="KW-1185">Reference proteome</keyword>
<dbReference type="EMBL" id="JPQU01000045">
    <property type="protein sequence ID" value="KFE54245.1"/>
    <property type="molecule type" value="Genomic_DNA"/>
</dbReference>
<dbReference type="Gene3D" id="3.40.50.1820">
    <property type="entry name" value="alpha/beta hydrolase"/>
    <property type="match status" value="1"/>
</dbReference>
<reference evidence="2 3" key="1">
    <citation type="submission" date="2014-07" db="EMBL/GenBank/DDBJ databases">
        <title>Draft Genome Sequences of Environmental Pseudomonas syringae strains.</title>
        <authorList>
            <person name="Baltrus D.A."/>
            <person name="Berge O."/>
            <person name="Morris C."/>
        </authorList>
    </citation>
    <scope>NUCLEOTIDE SEQUENCE [LARGE SCALE GENOMIC DNA]</scope>
    <source>
        <strain evidence="2 3">GAW0119</strain>
    </source>
</reference>
<organism evidence="2 3">
    <name type="scientific">Pseudomonas syringae</name>
    <dbReference type="NCBI Taxonomy" id="317"/>
    <lineage>
        <taxon>Bacteria</taxon>
        <taxon>Pseudomonadati</taxon>
        <taxon>Pseudomonadota</taxon>
        <taxon>Gammaproteobacteria</taxon>
        <taxon>Pseudomonadales</taxon>
        <taxon>Pseudomonadaceae</taxon>
        <taxon>Pseudomonas</taxon>
    </lineage>
</organism>
<feature type="chain" id="PRO_5001798818" evidence="1">
    <location>
        <begin position="23"/>
        <end position="488"/>
    </location>
</feature>
<dbReference type="SUPFAM" id="SSF53474">
    <property type="entry name" value="alpha/beta-Hydrolases"/>
    <property type="match status" value="1"/>
</dbReference>
<feature type="signal peptide" evidence="1">
    <location>
        <begin position="1"/>
        <end position="22"/>
    </location>
</feature>
<evidence type="ECO:0000313" key="2">
    <source>
        <dbReference type="EMBL" id="KFE54245.1"/>
    </source>
</evidence>
<sequence length="488" mass="54697">MATSSKTLVLTFLTVGSMLAQASVAVPTPDKGITDFSEVLTAYKNAQASEHLNYRATGVESLPDVEKRTFELRSQHWSPLALVEPGEWVHEVAIYIPQGALPGQALLVANNGTNYPRPRKEAEPATDFTETMALSIAKRTRTIVITTSNVPNQYLGYNDDGFARREDDSVAHSWKLFLKNPEQRPTMSLHIPMMQSMIRTMDLAQRELKLWKVDSFIATGASKRGWASWLAALTDERITAIVPFVIDILGMDKVLEHTWQTYGKSWPVAFGAYQQEGITQQIKTANFGKLIQIEDPLRYLDSAYAHRLAIPKYIVNASGDDFFVPDNARFFFNQLPGAKALRVAPNSSHYGIRQYVENALVPFINRLRQSRPMPSISMQSDTDRAQQRYAVAFSEAPTKVVQWTAINPLARDFRYACGVRYQPQELDSGTDRLVITLKKPVQGWTASFVEATFSDGMVVTTPVHILPQRYPAQRPPEIEPACKTIVDA</sequence>
<evidence type="ECO:0000313" key="3">
    <source>
        <dbReference type="Proteomes" id="UP000028631"/>
    </source>
</evidence>
<dbReference type="PANTHER" id="PTHR31497">
    <property type="entry name" value="AUTOCRINE PROLIFERATION REPRESSOR PROTEIN A"/>
    <property type="match status" value="1"/>
</dbReference>
<dbReference type="Proteomes" id="UP000028631">
    <property type="component" value="Unassembled WGS sequence"/>
</dbReference>
<dbReference type="PATRIC" id="fig|317.175.peg.3319"/>
<dbReference type="Pfam" id="PF10142">
    <property type="entry name" value="PhoPQ_related"/>
    <property type="match status" value="1"/>
</dbReference>
<evidence type="ECO:0000256" key="1">
    <source>
        <dbReference type="SAM" id="SignalP"/>
    </source>
</evidence>
<dbReference type="InterPro" id="IPR029058">
    <property type="entry name" value="AB_hydrolase_fold"/>
</dbReference>
<protein>
    <submittedName>
        <fullName evidence="2">PhoPQ-regulated protein</fullName>
    </submittedName>
</protein>
<keyword evidence="1" id="KW-0732">Signal</keyword>
<accession>A0A085VFN2</accession>
<dbReference type="AlphaFoldDB" id="A0A085VFN2"/>
<dbReference type="InterPro" id="IPR009199">
    <property type="entry name" value="PhoPQ-act_pathogen-rel_PqaA"/>
</dbReference>